<organism evidence="5 6">
    <name type="scientific">Pluralibacter gergoviae</name>
    <name type="common">Enterobacter gergoviae</name>
    <dbReference type="NCBI Taxonomy" id="61647"/>
    <lineage>
        <taxon>Bacteria</taxon>
        <taxon>Pseudomonadati</taxon>
        <taxon>Pseudomonadota</taxon>
        <taxon>Gammaproteobacteria</taxon>
        <taxon>Enterobacterales</taxon>
        <taxon>Enterobacteriaceae</taxon>
        <taxon>Pluralibacter</taxon>
    </lineage>
</organism>
<evidence type="ECO:0000313" key="6">
    <source>
        <dbReference type="Proteomes" id="UP000036196"/>
    </source>
</evidence>
<dbReference type="InterPro" id="IPR011960">
    <property type="entry name" value="Gentisate_dOase"/>
</dbReference>
<gene>
    <name evidence="5" type="ORF">ABW06_10795</name>
</gene>
<dbReference type="Gene3D" id="2.60.120.10">
    <property type="entry name" value="Jelly Rolls"/>
    <property type="match status" value="1"/>
</dbReference>
<dbReference type="GO" id="GO:0047922">
    <property type="term" value="F:gentisate 1,2-dioxygenase activity"/>
    <property type="evidence" value="ECO:0007669"/>
    <property type="project" value="UniProtKB-UniRule"/>
</dbReference>
<accession>A0A0J5M0S3</accession>
<evidence type="ECO:0000256" key="1">
    <source>
        <dbReference type="ARBA" id="ARBA00022964"/>
    </source>
</evidence>
<dbReference type="CDD" id="cd06992">
    <property type="entry name" value="cupin_GDO-like_C"/>
    <property type="match status" value="1"/>
</dbReference>
<dbReference type="Proteomes" id="UP000036196">
    <property type="component" value="Unassembled WGS sequence"/>
</dbReference>
<proteinExistence type="predicted"/>
<dbReference type="PATRIC" id="fig|61647.15.peg.5542"/>
<evidence type="ECO:0000259" key="4">
    <source>
        <dbReference type="Pfam" id="PF07883"/>
    </source>
</evidence>
<protein>
    <recommendedName>
        <fullName evidence="3">Gentisate 1,2-dioxygenase</fullName>
        <ecNumber evidence="3">1.13.11.4</ecNumber>
    </recommendedName>
</protein>
<sequence>MSQMNPDVKNERQQYYQHIAGQNLTPLWESLHHLVPQTPNPTCAPAHWSYQEIRPLLLESGSLIGAKEAVRRVLVLENPALRGQSSITSSLYAGLQLIMPGEVAPSHRHNQSALRFIVEGKGAFTAVDGERTQMHPGDFILTPQWRWHDHGNPGDEPVIWMDGLDLPLVNYLGCGFAEDYPEDQQPVTRKEGDYLPRYAANMLPLRHQTGNSSPIFNYRYDRSREVLHDLTRLGDADEWDGYKMRYVNPITGGYPMPSMGTFLQLLPKGFRSRQARTTDSTIYHVVEGCGHVSVGNQVFSFKEKDIFVVPTWHSVSFDAQNETVLFSFSDRPVQEALGLFREARY</sequence>
<dbReference type="RefSeq" id="WP_048278949.1">
    <property type="nucleotide sequence ID" value="NZ_LDZF01000009.1"/>
</dbReference>
<keyword evidence="6" id="KW-1185">Reference proteome</keyword>
<dbReference type="PANTHER" id="PTHR41517">
    <property type="entry name" value="1,2-DIOXYGENASE PROTEIN-RELATED"/>
    <property type="match status" value="1"/>
</dbReference>
<dbReference type="Pfam" id="PF07883">
    <property type="entry name" value="Cupin_2"/>
    <property type="match status" value="1"/>
</dbReference>
<keyword evidence="2" id="KW-0560">Oxidoreductase</keyword>
<feature type="domain" description="Cupin type-2" evidence="4">
    <location>
        <begin position="95"/>
        <end position="162"/>
    </location>
</feature>
<dbReference type="AlphaFoldDB" id="A0A0J5M0S3"/>
<dbReference type="InterPro" id="IPR047183">
    <property type="entry name" value="GDO-like"/>
</dbReference>
<reference evidence="5 6" key="1">
    <citation type="submission" date="2015-05" db="EMBL/GenBank/DDBJ databases">
        <title>Genome sequences of Pluralibacter gergoviae.</title>
        <authorList>
            <person name="Greninger A.L."/>
            <person name="Miller S."/>
        </authorList>
    </citation>
    <scope>NUCLEOTIDE SEQUENCE [LARGE SCALE GENOMIC DNA]</scope>
    <source>
        <strain evidence="5 6">JS81F13</strain>
    </source>
</reference>
<dbReference type="STRING" id="61647.LG71_12545"/>
<dbReference type="EC" id="1.13.11.4" evidence="3"/>
<evidence type="ECO:0000256" key="3">
    <source>
        <dbReference type="NCBIfam" id="TIGR02272"/>
    </source>
</evidence>
<dbReference type="InterPro" id="IPR011051">
    <property type="entry name" value="RmlC_Cupin_sf"/>
</dbReference>
<name>A0A0J5M0S3_PLUGE</name>
<keyword evidence="1 5" id="KW-0223">Dioxygenase</keyword>
<evidence type="ECO:0000256" key="2">
    <source>
        <dbReference type="ARBA" id="ARBA00023002"/>
    </source>
</evidence>
<evidence type="ECO:0000313" key="5">
    <source>
        <dbReference type="EMBL" id="KMK13932.1"/>
    </source>
</evidence>
<comment type="caution">
    <text evidence="5">The sequence shown here is derived from an EMBL/GenBank/DDBJ whole genome shotgun (WGS) entry which is preliminary data.</text>
</comment>
<dbReference type="InterPro" id="IPR013096">
    <property type="entry name" value="Cupin_2"/>
</dbReference>
<dbReference type="PANTHER" id="PTHR41517:SF1">
    <property type="entry name" value="CUPIN"/>
    <property type="match status" value="1"/>
</dbReference>
<dbReference type="InterPro" id="IPR014710">
    <property type="entry name" value="RmlC-like_jellyroll"/>
</dbReference>
<dbReference type="EMBL" id="LDZF01000009">
    <property type="protein sequence ID" value="KMK13932.1"/>
    <property type="molecule type" value="Genomic_DNA"/>
</dbReference>
<dbReference type="CDD" id="cd02216">
    <property type="entry name" value="cupin_GDO-like_N"/>
    <property type="match status" value="1"/>
</dbReference>
<dbReference type="SUPFAM" id="SSF51182">
    <property type="entry name" value="RmlC-like cupins"/>
    <property type="match status" value="1"/>
</dbReference>
<dbReference type="NCBIfam" id="TIGR02272">
    <property type="entry name" value="gentisate_1_2"/>
    <property type="match status" value="1"/>
</dbReference>
<dbReference type="eggNOG" id="COG3435">
    <property type="taxonomic scope" value="Bacteria"/>
</dbReference>